<sequence>MSIKVLKNYQTIWKIVKNRYPRPIQDMLILGLVLMIHTLLSVAVPYILKEIVDQSHTTNVVTFDQLFTWKNLYILATAYALGWLLMNVLNHAANFLSARLMTKFKIALLHGGVKQFFEATFAEQKKIELGVYQTDILRGADSFGTITYVILFVLVPILFQILSMVWVLAHAIELAYALYFMLFAVITFALNIYFTAKGNDIFTAMYNA</sequence>
<dbReference type="GO" id="GO:0140359">
    <property type="term" value="F:ABC-type transporter activity"/>
    <property type="evidence" value="ECO:0007669"/>
    <property type="project" value="InterPro"/>
</dbReference>
<comment type="subcellular location">
    <subcellularLocation>
        <location evidence="1">Cell membrane</location>
        <topology evidence="1">Multi-pass membrane protein</topology>
    </subcellularLocation>
</comment>
<feature type="transmembrane region" description="Helical" evidence="5">
    <location>
        <begin position="27"/>
        <end position="48"/>
    </location>
</feature>
<accession>A0A371YVD5</accession>
<dbReference type="Proteomes" id="UP000240957">
    <property type="component" value="Unassembled WGS sequence"/>
</dbReference>
<organism evidence="8 9">
    <name type="scientific">Acinetobacter sichuanensis</name>
    <dbReference type="NCBI Taxonomy" id="2136183"/>
    <lineage>
        <taxon>Bacteria</taxon>
        <taxon>Pseudomonadati</taxon>
        <taxon>Pseudomonadota</taxon>
        <taxon>Gammaproteobacteria</taxon>
        <taxon>Moraxellales</taxon>
        <taxon>Moraxellaceae</taxon>
        <taxon>Acinetobacter</taxon>
    </lineage>
</organism>
<reference evidence="10" key="3">
    <citation type="journal article" date="2019" name="Int. J. Syst. Evol. Microbiol.">
        <title>The Global Catalogue of Microorganisms (GCM) 10K type strain sequencing project: providing services to taxonomists for standard genome sequencing and annotation.</title>
        <authorList>
            <consortium name="The Broad Institute Genomics Platform"/>
            <consortium name="The Broad Institute Genome Sequencing Center for Infectious Disease"/>
            <person name="Wu L."/>
            <person name="Ma J."/>
        </authorList>
    </citation>
    <scope>NUCLEOTIDE SEQUENCE [LARGE SCALE GENOMIC DNA]</scope>
    <source>
        <strain evidence="10">KCTC 62575</strain>
    </source>
</reference>
<reference evidence="7" key="4">
    <citation type="submission" date="2024-09" db="EMBL/GenBank/DDBJ databases">
        <authorList>
            <person name="Sun Q."/>
            <person name="Mori K."/>
        </authorList>
    </citation>
    <scope>NUCLEOTIDE SEQUENCE</scope>
    <source>
        <strain evidence="7">KCTC 62575</strain>
    </source>
</reference>
<keyword evidence="8" id="KW-0547">Nucleotide-binding</keyword>
<evidence type="ECO:0000313" key="10">
    <source>
        <dbReference type="Proteomes" id="UP001595455"/>
    </source>
</evidence>
<dbReference type="GO" id="GO:0005886">
    <property type="term" value="C:plasma membrane"/>
    <property type="evidence" value="ECO:0007669"/>
    <property type="project" value="UniProtKB-SubCell"/>
</dbReference>
<evidence type="ECO:0000313" key="8">
    <source>
        <dbReference type="EMBL" id="RFC85450.1"/>
    </source>
</evidence>
<evidence type="ECO:0000256" key="1">
    <source>
        <dbReference type="ARBA" id="ARBA00004651"/>
    </source>
</evidence>
<keyword evidence="3 5" id="KW-1133">Transmembrane helix</keyword>
<evidence type="ECO:0000256" key="4">
    <source>
        <dbReference type="ARBA" id="ARBA00023136"/>
    </source>
</evidence>
<reference evidence="8 9" key="2">
    <citation type="submission" date="2018-08" db="EMBL/GenBank/DDBJ databases">
        <title>The draft genome of Acinetobacter sichuanensis strain WCHAc060041.</title>
        <authorList>
            <person name="Qin J."/>
            <person name="Feng Y."/>
            <person name="Zong Z."/>
        </authorList>
    </citation>
    <scope>NUCLEOTIDE SEQUENCE [LARGE SCALE GENOMIC DNA]</scope>
    <source>
        <strain evidence="8 9">WCHAc060041</strain>
    </source>
</reference>
<dbReference type="PROSITE" id="PS50929">
    <property type="entry name" value="ABC_TM1F"/>
    <property type="match status" value="1"/>
</dbReference>
<dbReference type="AlphaFoldDB" id="A0A371YVD5"/>
<dbReference type="InterPro" id="IPR011527">
    <property type="entry name" value="ABC1_TM_dom"/>
</dbReference>
<dbReference type="OrthoDB" id="8952216at2"/>
<keyword evidence="8" id="KW-0067">ATP-binding</keyword>
<evidence type="ECO:0000259" key="6">
    <source>
        <dbReference type="PROSITE" id="PS50929"/>
    </source>
</evidence>
<protein>
    <submittedName>
        <fullName evidence="8">ABC transporter ATP-binding protein</fullName>
    </submittedName>
</protein>
<evidence type="ECO:0000256" key="2">
    <source>
        <dbReference type="ARBA" id="ARBA00022692"/>
    </source>
</evidence>
<dbReference type="EMBL" id="JBHRSF010000071">
    <property type="protein sequence ID" value="MFC2996641.1"/>
    <property type="molecule type" value="Genomic_DNA"/>
</dbReference>
<dbReference type="SUPFAM" id="SSF90123">
    <property type="entry name" value="ABC transporter transmembrane region"/>
    <property type="match status" value="1"/>
</dbReference>
<feature type="transmembrane region" description="Helical" evidence="5">
    <location>
        <begin position="72"/>
        <end position="96"/>
    </location>
</feature>
<comment type="caution">
    <text evidence="8">The sequence shown here is derived from an EMBL/GenBank/DDBJ whole genome shotgun (WGS) entry which is preliminary data.</text>
</comment>
<evidence type="ECO:0000313" key="9">
    <source>
        <dbReference type="Proteomes" id="UP000240957"/>
    </source>
</evidence>
<dbReference type="RefSeq" id="WP_107006496.1">
    <property type="nucleotide sequence ID" value="NZ_JBHRSF010000071.1"/>
</dbReference>
<feature type="transmembrane region" description="Helical" evidence="5">
    <location>
        <begin position="146"/>
        <end position="168"/>
    </location>
</feature>
<dbReference type="Gene3D" id="1.20.1560.10">
    <property type="entry name" value="ABC transporter type 1, transmembrane domain"/>
    <property type="match status" value="1"/>
</dbReference>
<keyword evidence="10" id="KW-1185">Reference proteome</keyword>
<dbReference type="EMBL" id="PYIX02000001">
    <property type="protein sequence ID" value="RFC85450.1"/>
    <property type="molecule type" value="Genomic_DNA"/>
</dbReference>
<reference evidence="7" key="1">
    <citation type="journal article" date="2014" name="Int. J. Syst. Evol. Microbiol.">
        <title>Complete genome of a new Firmicutes species belonging to the dominant human colonic microbiota ('Ruminococcus bicirculans') reveals two chromosomes and a selective capacity to utilize plant glucans.</title>
        <authorList>
            <consortium name="NISC Comparative Sequencing Program"/>
            <person name="Wegmann U."/>
            <person name="Louis P."/>
            <person name="Goesmann A."/>
            <person name="Henrissat B."/>
            <person name="Duncan S.H."/>
            <person name="Flint H.J."/>
        </authorList>
    </citation>
    <scope>NUCLEOTIDE SEQUENCE</scope>
    <source>
        <strain evidence="7">KCTC 62575</strain>
    </source>
</reference>
<keyword evidence="2 5" id="KW-0812">Transmembrane</keyword>
<evidence type="ECO:0000256" key="3">
    <source>
        <dbReference type="ARBA" id="ARBA00022989"/>
    </source>
</evidence>
<gene>
    <name evidence="7" type="ORF">ACFODO_15500</name>
    <name evidence="8" type="ORF">C9E89_000570</name>
</gene>
<feature type="transmembrane region" description="Helical" evidence="5">
    <location>
        <begin position="174"/>
        <end position="196"/>
    </location>
</feature>
<name>A0A371YVD5_9GAMM</name>
<evidence type="ECO:0000256" key="5">
    <source>
        <dbReference type="SAM" id="Phobius"/>
    </source>
</evidence>
<dbReference type="Proteomes" id="UP001595455">
    <property type="component" value="Unassembled WGS sequence"/>
</dbReference>
<dbReference type="InterPro" id="IPR036640">
    <property type="entry name" value="ABC1_TM_sf"/>
</dbReference>
<proteinExistence type="predicted"/>
<dbReference type="GO" id="GO:0005524">
    <property type="term" value="F:ATP binding"/>
    <property type="evidence" value="ECO:0007669"/>
    <property type="project" value="UniProtKB-KW"/>
</dbReference>
<keyword evidence="4 5" id="KW-0472">Membrane</keyword>
<evidence type="ECO:0000313" key="7">
    <source>
        <dbReference type="EMBL" id="MFC2996641.1"/>
    </source>
</evidence>
<feature type="domain" description="ABC transmembrane type-1" evidence="6">
    <location>
        <begin position="28"/>
        <end position="208"/>
    </location>
</feature>